<gene>
    <name evidence="3" type="ORF">SGFS_089640</name>
</gene>
<reference evidence="3 4" key="1">
    <citation type="journal article" date="2010" name="ChemBioChem">
        <title>Cloning and characterization of the biosynthetic gene cluster of 16-membered macrolide antibiotic FD-891: involvement of a dual functional cytochrome P450 monooxygenase catalyzing epoxidation and hydroxylation.</title>
        <authorList>
            <person name="Kudo F."/>
            <person name="Motegi A."/>
            <person name="Mizoue K."/>
            <person name="Eguchi T."/>
        </authorList>
    </citation>
    <scope>NUCLEOTIDE SEQUENCE [LARGE SCALE GENOMIC DNA]</scope>
    <source>
        <strain evidence="3 4">A-8890</strain>
    </source>
</reference>
<dbReference type="PANTHER" id="PTHR40254">
    <property type="entry name" value="BLR0577 PROTEIN"/>
    <property type="match status" value="1"/>
</dbReference>
<evidence type="ECO:0000259" key="2">
    <source>
        <dbReference type="Pfam" id="PF13454"/>
    </source>
</evidence>
<dbReference type="Proteomes" id="UP001321542">
    <property type="component" value="Chromosome"/>
</dbReference>
<protein>
    <recommendedName>
        <fullName evidence="2">FAD-dependent urate hydroxylase HpyO/Asp monooxygenase CreE-like FAD/NAD(P)-binding domain-containing protein</fullName>
    </recommendedName>
</protein>
<keyword evidence="4" id="KW-1185">Reference proteome</keyword>
<dbReference type="PANTHER" id="PTHR40254:SF1">
    <property type="entry name" value="BLR0577 PROTEIN"/>
    <property type="match status" value="1"/>
</dbReference>
<dbReference type="InterPro" id="IPR052189">
    <property type="entry name" value="L-asp_N-monooxygenase_NS-form"/>
</dbReference>
<name>A0ABN5VYJ0_9ACTN</name>
<feature type="domain" description="FAD-dependent urate hydroxylase HpyO/Asp monooxygenase CreE-like FAD/NAD(P)-binding" evidence="2">
    <location>
        <begin position="13"/>
        <end position="177"/>
    </location>
</feature>
<evidence type="ECO:0000313" key="4">
    <source>
        <dbReference type="Proteomes" id="UP001321542"/>
    </source>
</evidence>
<reference evidence="3 4" key="2">
    <citation type="journal article" date="2023" name="ChemBioChem">
        <title>Acyltransferase Domain Exchange between Two Independent Type I Polyketide Synthases in the Same Producer Strain of Macrolide Antibiotics.</title>
        <authorList>
            <person name="Kudo F."/>
            <person name="Kishikawa K."/>
            <person name="Tsuboi K."/>
            <person name="Kido T."/>
            <person name="Usui T."/>
            <person name="Hashimoto J."/>
            <person name="Shin-Ya K."/>
            <person name="Miyanaga A."/>
            <person name="Eguchi T."/>
        </authorList>
    </citation>
    <scope>NUCLEOTIDE SEQUENCE [LARGE SCALE GENOMIC DNA]</scope>
    <source>
        <strain evidence="3 4">A-8890</strain>
    </source>
</reference>
<dbReference type="Pfam" id="PF13454">
    <property type="entry name" value="NAD_binding_9"/>
    <property type="match status" value="1"/>
</dbReference>
<dbReference type="RefSeq" id="WP_286258001.1">
    <property type="nucleotide sequence ID" value="NZ_AP018448.1"/>
</dbReference>
<sequence length="602" mass="65531">MTAVSSAARPSLVIVGAGPRGAGLVERIAANVPELYEGSGLGGTGFDIHLVDPHPPGAGRIWRADQSPLLWMNSQAEDVTMFTDATVRMDGPVSEGPTLHEWADLDGRLFADRRIQGAYLRWVYDSAVAALPPDVTVRHHPHRALRVTGAREGRQQVWLEGHERPLDADLVVLALGHLDAELDEEQRELAAYARDHDLVHLPPDFTADSDLSSLRPGEPVLVRGFGLAFVDLMVLLTEGRGGRYEGDPEGELTYHPSGREPVLHVGSRRGVPYHSKIGYDLAGERPPLPRFFGPAEVEALPARPEGFDFRRDVWPLVEKELGFAHYHRLFAAHPGRTAMAWTDFEEKYAAADAAERATLVASAVPDPADRLDLAALDRPLEGTRYASYEEFQEGLREYIRTDLSERHDPSRSPDLAVFFGLLSVYGQLIRLGDVGSWWHGFFSYLASGPPGPRLRQMLALSRAGVLHFVGADMAVAAEDGVFRASSATVPGASVEARALVEARLPQPTVARARDELLRALHAEGAVVETPEGLLAVHPFDGRVLDGAGVPHPRRFALGPHTDSRTPGAFTRPRTGGPAFRQNDATARALLVFLRDLAGDSVG</sequence>
<dbReference type="EMBL" id="AP018448">
    <property type="protein sequence ID" value="BBC37670.1"/>
    <property type="molecule type" value="Genomic_DNA"/>
</dbReference>
<accession>A0ABN5VYJ0</accession>
<organism evidence="3 4">
    <name type="scientific">Streptomyces graminofaciens</name>
    <dbReference type="NCBI Taxonomy" id="68212"/>
    <lineage>
        <taxon>Bacteria</taxon>
        <taxon>Bacillati</taxon>
        <taxon>Actinomycetota</taxon>
        <taxon>Actinomycetes</taxon>
        <taxon>Kitasatosporales</taxon>
        <taxon>Streptomycetaceae</taxon>
        <taxon>Streptomyces</taxon>
    </lineage>
</organism>
<evidence type="ECO:0000313" key="3">
    <source>
        <dbReference type="EMBL" id="BBC37670.1"/>
    </source>
</evidence>
<dbReference type="InterPro" id="IPR036188">
    <property type="entry name" value="FAD/NAD-bd_sf"/>
</dbReference>
<evidence type="ECO:0000256" key="1">
    <source>
        <dbReference type="SAM" id="MobiDB-lite"/>
    </source>
</evidence>
<proteinExistence type="predicted"/>
<feature type="region of interest" description="Disordered" evidence="1">
    <location>
        <begin position="556"/>
        <end position="580"/>
    </location>
</feature>
<dbReference type="SUPFAM" id="SSF51905">
    <property type="entry name" value="FAD/NAD(P)-binding domain"/>
    <property type="match status" value="1"/>
</dbReference>
<dbReference type="InterPro" id="IPR038732">
    <property type="entry name" value="HpyO/CreE_NAD-binding"/>
</dbReference>